<gene>
    <name evidence="8" type="ORF">PPNO1_LOCUS6756</name>
</gene>
<dbReference type="SUPFAM" id="SSF103473">
    <property type="entry name" value="MFS general substrate transporter"/>
    <property type="match status" value="1"/>
</dbReference>
<keyword evidence="4 7" id="KW-1133">Transmembrane helix</keyword>
<comment type="subcellular location">
    <subcellularLocation>
        <location evidence="1">Membrane</location>
        <topology evidence="1">Multi-pass membrane protein</topology>
    </subcellularLocation>
</comment>
<feature type="region of interest" description="Disordered" evidence="6">
    <location>
        <begin position="201"/>
        <end position="236"/>
    </location>
</feature>
<evidence type="ECO:0000256" key="1">
    <source>
        <dbReference type="ARBA" id="ARBA00004141"/>
    </source>
</evidence>
<proteinExistence type="predicted"/>
<sequence length="236" mass="24854">MAGDPEKSRPRAASFTPSVSLSADLKSSSTSTFSIQATVIILPVIGRDLDIPSSRLQWIVSAYALAFGCFLLLWGRIADIYGKRTLFAAGTAWRLRRRRPLGSVFGTLIAGFISEYTSWKWVFGVMAILSGLVAAASIFVIPPPPPSHIPSSLPNDETSPDPTHLPPKPSLASIDWIGAALITTSIFALLFALTQGNVVGWSTPGSPPSSPPPSSSSPPSSPGSGTSRTAPRAPRS</sequence>
<dbReference type="GO" id="GO:0016020">
    <property type="term" value="C:membrane"/>
    <property type="evidence" value="ECO:0007669"/>
    <property type="project" value="UniProtKB-SubCell"/>
</dbReference>
<keyword evidence="9" id="KW-1185">Reference proteome</keyword>
<keyword evidence="3 7" id="KW-0812">Transmembrane</keyword>
<dbReference type="InterPro" id="IPR011701">
    <property type="entry name" value="MFS"/>
</dbReference>
<evidence type="ECO:0000256" key="5">
    <source>
        <dbReference type="ARBA" id="ARBA00023136"/>
    </source>
</evidence>
<comment type="caution">
    <text evidence="8">The sequence shown here is derived from an EMBL/GenBank/DDBJ whole genome shotgun (WGS) entry which is preliminary data.</text>
</comment>
<evidence type="ECO:0000256" key="2">
    <source>
        <dbReference type="ARBA" id="ARBA00022448"/>
    </source>
</evidence>
<feature type="compositionally biased region" description="Pro residues" evidence="6">
    <location>
        <begin position="205"/>
        <end position="221"/>
    </location>
</feature>
<evidence type="ECO:0000256" key="7">
    <source>
        <dbReference type="SAM" id="Phobius"/>
    </source>
</evidence>
<organism evidence="8 9">
    <name type="scientific">Parascedosporium putredinis</name>
    <dbReference type="NCBI Taxonomy" id="1442378"/>
    <lineage>
        <taxon>Eukaryota</taxon>
        <taxon>Fungi</taxon>
        <taxon>Dikarya</taxon>
        <taxon>Ascomycota</taxon>
        <taxon>Pezizomycotina</taxon>
        <taxon>Sordariomycetes</taxon>
        <taxon>Hypocreomycetidae</taxon>
        <taxon>Microascales</taxon>
        <taxon>Microascaceae</taxon>
        <taxon>Parascedosporium</taxon>
    </lineage>
</organism>
<evidence type="ECO:0000313" key="8">
    <source>
        <dbReference type="EMBL" id="CAI4217138.1"/>
    </source>
</evidence>
<evidence type="ECO:0000256" key="4">
    <source>
        <dbReference type="ARBA" id="ARBA00022989"/>
    </source>
</evidence>
<protein>
    <recommendedName>
        <fullName evidence="10">MFS general substrate transporter</fullName>
    </recommendedName>
</protein>
<dbReference type="PANTHER" id="PTHR42718">
    <property type="entry name" value="MAJOR FACILITATOR SUPERFAMILY MULTIDRUG TRANSPORTER MFSC"/>
    <property type="match status" value="1"/>
</dbReference>
<name>A0A9P1MDV5_9PEZI</name>
<dbReference type="Proteomes" id="UP000838763">
    <property type="component" value="Unassembled WGS sequence"/>
</dbReference>
<dbReference type="AlphaFoldDB" id="A0A9P1MDV5"/>
<accession>A0A9P1MDV5</accession>
<evidence type="ECO:0000313" key="9">
    <source>
        <dbReference type="Proteomes" id="UP000838763"/>
    </source>
</evidence>
<keyword evidence="2" id="KW-0813">Transport</keyword>
<feature type="transmembrane region" description="Helical" evidence="7">
    <location>
        <begin position="121"/>
        <end position="141"/>
    </location>
</feature>
<dbReference type="Gene3D" id="1.20.1250.20">
    <property type="entry name" value="MFS general substrate transporter like domains"/>
    <property type="match status" value="1"/>
</dbReference>
<keyword evidence="5 7" id="KW-0472">Membrane</keyword>
<dbReference type="EMBL" id="CALLCH030000016">
    <property type="protein sequence ID" value="CAI4217138.1"/>
    <property type="molecule type" value="Genomic_DNA"/>
</dbReference>
<feature type="transmembrane region" description="Helical" evidence="7">
    <location>
        <begin position="176"/>
        <end position="193"/>
    </location>
</feature>
<evidence type="ECO:0000256" key="3">
    <source>
        <dbReference type="ARBA" id="ARBA00022692"/>
    </source>
</evidence>
<evidence type="ECO:0008006" key="10">
    <source>
        <dbReference type="Google" id="ProtNLM"/>
    </source>
</evidence>
<dbReference type="GO" id="GO:0022857">
    <property type="term" value="F:transmembrane transporter activity"/>
    <property type="evidence" value="ECO:0007669"/>
    <property type="project" value="InterPro"/>
</dbReference>
<dbReference type="Pfam" id="PF07690">
    <property type="entry name" value="MFS_1"/>
    <property type="match status" value="2"/>
</dbReference>
<reference evidence="8" key="1">
    <citation type="submission" date="2022-11" db="EMBL/GenBank/DDBJ databases">
        <authorList>
            <person name="Scott C."/>
            <person name="Bruce N."/>
        </authorList>
    </citation>
    <scope>NUCLEOTIDE SEQUENCE</scope>
</reference>
<evidence type="ECO:0000256" key="6">
    <source>
        <dbReference type="SAM" id="MobiDB-lite"/>
    </source>
</evidence>
<dbReference type="OrthoDB" id="440755at2759"/>
<dbReference type="PANTHER" id="PTHR42718:SF9">
    <property type="entry name" value="MAJOR FACILITATOR SUPERFAMILY MULTIDRUG TRANSPORTER MFSC"/>
    <property type="match status" value="1"/>
</dbReference>
<feature type="transmembrane region" description="Helical" evidence="7">
    <location>
        <begin position="56"/>
        <end position="74"/>
    </location>
</feature>
<dbReference type="Gene3D" id="1.20.1720.10">
    <property type="entry name" value="Multidrug resistance protein D"/>
    <property type="match status" value="1"/>
</dbReference>
<dbReference type="InterPro" id="IPR036259">
    <property type="entry name" value="MFS_trans_sf"/>
</dbReference>